<dbReference type="InterPro" id="IPR038530">
    <property type="entry name" value="NiFe-hyd_HybE_sf"/>
</dbReference>
<dbReference type="EMBL" id="SSOD01000001">
    <property type="protein sequence ID" value="THF65333.1"/>
    <property type="molecule type" value="Genomic_DNA"/>
</dbReference>
<dbReference type="InterPro" id="IPR023994">
    <property type="entry name" value="NiFe-hyd_HybE"/>
</dbReference>
<proteinExistence type="predicted"/>
<reference evidence="1 2" key="1">
    <citation type="submission" date="2019-04" db="EMBL/GenBank/DDBJ databases">
        <title>Azoarcus rhizosphaerae sp. nov. isolated from rhizosphere of Ficus religiosa.</title>
        <authorList>
            <person name="Lin S.-Y."/>
            <person name="Hameed A."/>
            <person name="Hsu Y.-H."/>
            <person name="Young C.-C."/>
        </authorList>
    </citation>
    <scope>NUCLEOTIDE SEQUENCE [LARGE SCALE GENOMIC DNA]</scope>
    <source>
        <strain evidence="1 2">CC-YHH848</strain>
    </source>
</reference>
<dbReference type="AlphaFoldDB" id="A0A4S4AZ81"/>
<protein>
    <submittedName>
        <fullName evidence="1">[NiFe]-hydrogenase assembly chaperone HybE</fullName>
    </submittedName>
</protein>
<dbReference type="Proteomes" id="UP000307956">
    <property type="component" value="Unassembled WGS sequence"/>
</dbReference>
<dbReference type="OrthoDB" id="7060130at2"/>
<organism evidence="1 2">
    <name type="scientific">Pseudothauera rhizosphaerae</name>
    <dbReference type="NCBI Taxonomy" id="2565932"/>
    <lineage>
        <taxon>Bacteria</taxon>
        <taxon>Pseudomonadati</taxon>
        <taxon>Pseudomonadota</taxon>
        <taxon>Betaproteobacteria</taxon>
        <taxon>Rhodocyclales</taxon>
        <taxon>Zoogloeaceae</taxon>
        <taxon>Pseudothauera</taxon>
    </lineage>
</organism>
<keyword evidence="2" id="KW-1185">Reference proteome</keyword>
<evidence type="ECO:0000313" key="2">
    <source>
        <dbReference type="Proteomes" id="UP000307956"/>
    </source>
</evidence>
<dbReference type="Pfam" id="PF11939">
    <property type="entry name" value="NiFe-hyd_HybE"/>
    <property type="match status" value="1"/>
</dbReference>
<comment type="caution">
    <text evidence="1">The sequence shown here is derived from an EMBL/GenBank/DDBJ whole genome shotgun (WGS) entry which is preliminary data.</text>
</comment>
<name>A0A4S4AZ81_9RHOO</name>
<gene>
    <name evidence="1" type="primary">hybE</name>
    <name evidence="1" type="ORF">E6O51_01655</name>
</gene>
<accession>A0A4S4AZ81</accession>
<sequence>MLPAALAGSGTSSVLATAFSFHTENPRQLLAERFARIAATRMAGLPVANPALAVAVPAMEAWQGEWVGVLVTPWAVNLVILPGSGGRFRAIAVGASQHWHFPSGEYEFLGSHEDGLGPYQCCSLASPAFDFPTQADGEAFARAAFAALLAEPAAQPVSRRAFLRGGLFGGGR</sequence>
<evidence type="ECO:0000313" key="1">
    <source>
        <dbReference type="EMBL" id="THF65333.1"/>
    </source>
</evidence>
<dbReference type="NCBIfam" id="TIGR03993">
    <property type="entry name" value="hydrog_HybE"/>
    <property type="match status" value="1"/>
</dbReference>
<dbReference type="Gene3D" id="3.30.1460.40">
    <property type="entry name" value="[NiFe]-hydrogenase assembly chaperone, HybE"/>
    <property type="match status" value="1"/>
</dbReference>